<sequence length="199" mass="21971">MKPSRRLRIAIALLVVVGVVVLAVSLTTSWKQPMDQPRTAHPTGTAIPAPVSQQLEEWRRPTTTDPREFANAYARTIWTYDTNRHSYVDWQNAVSVYADPSSAAPEVARSLLPQWAEWEQLQLHKARATATGITAAVTPELEAMANRGQAPNGWHAYVVRARQTVVLDTGTEQLDRQAAVAVVCTPTCRFWSASAQVSP</sequence>
<dbReference type="RefSeq" id="WP_209694581.1">
    <property type="nucleotide sequence ID" value="NZ_BAAAVU010000013.1"/>
</dbReference>
<protein>
    <recommendedName>
        <fullName evidence="4">Secreted protein</fullName>
    </recommendedName>
</protein>
<reference evidence="2 3" key="1">
    <citation type="submission" date="2021-03" db="EMBL/GenBank/DDBJ databases">
        <title>Sequencing the genomes of 1000 actinobacteria strains.</title>
        <authorList>
            <person name="Klenk H.-P."/>
        </authorList>
    </citation>
    <scope>NUCLEOTIDE SEQUENCE [LARGE SCALE GENOMIC DNA]</scope>
    <source>
        <strain evidence="2 3">DSM 18824</strain>
    </source>
</reference>
<feature type="region of interest" description="Disordered" evidence="1">
    <location>
        <begin position="32"/>
        <end position="53"/>
    </location>
</feature>
<evidence type="ECO:0000256" key="1">
    <source>
        <dbReference type="SAM" id="MobiDB-lite"/>
    </source>
</evidence>
<proteinExistence type="predicted"/>
<evidence type="ECO:0008006" key="4">
    <source>
        <dbReference type="Google" id="ProtNLM"/>
    </source>
</evidence>
<comment type="caution">
    <text evidence="2">The sequence shown here is derived from an EMBL/GenBank/DDBJ whole genome shotgun (WGS) entry which is preliminary data.</text>
</comment>
<gene>
    <name evidence="2" type="ORF">JOF29_002793</name>
</gene>
<dbReference type="EMBL" id="JAGINT010000001">
    <property type="protein sequence ID" value="MBP2351710.1"/>
    <property type="molecule type" value="Genomic_DNA"/>
</dbReference>
<evidence type="ECO:0000313" key="2">
    <source>
        <dbReference type="EMBL" id="MBP2351710.1"/>
    </source>
</evidence>
<dbReference type="Proteomes" id="UP000755585">
    <property type="component" value="Unassembled WGS sequence"/>
</dbReference>
<name>A0ABS4UJ73_9ACTN</name>
<organism evidence="2 3">
    <name type="scientific">Kribbella aluminosa</name>
    <dbReference type="NCBI Taxonomy" id="416017"/>
    <lineage>
        <taxon>Bacteria</taxon>
        <taxon>Bacillati</taxon>
        <taxon>Actinomycetota</taxon>
        <taxon>Actinomycetes</taxon>
        <taxon>Propionibacteriales</taxon>
        <taxon>Kribbellaceae</taxon>
        <taxon>Kribbella</taxon>
    </lineage>
</organism>
<accession>A0ABS4UJ73</accession>
<evidence type="ECO:0000313" key="3">
    <source>
        <dbReference type="Proteomes" id="UP000755585"/>
    </source>
</evidence>
<keyword evidence="3" id="KW-1185">Reference proteome</keyword>